<dbReference type="EMBL" id="APPH01000017">
    <property type="protein sequence ID" value="ENV08273.1"/>
    <property type="molecule type" value="Genomic_DNA"/>
</dbReference>
<dbReference type="HOGENOM" id="CLU_680833_0_0_6"/>
<proteinExistence type="predicted"/>
<feature type="region of interest" description="Disordered" evidence="1">
    <location>
        <begin position="258"/>
        <end position="293"/>
    </location>
</feature>
<keyword evidence="2" id="KW-0472">Membrane</keyword>
<dbReference type="eggNOG" id="COG2931">
    <property type="taxonomic scope" value="Bacteria"/>
</dbReference>
<evidence type="ECO:0000256" key="1">
    <source>
        <dbReference type="SAM" id="MobiDB-lite"/>
    </source>
</evidence>
<name>N8XLF9_9GAMM</name>
<reference evidence="3 4" key="1">
    <citation type="submission" date="2013-02" db="EMBL/GenBank/DDBJ databases">
        <title>The Genome Sequence of Acinetobacter sp. CIP 56.2.</title>
        <authorList>
            <consortium name="The Broad Institute Genome Sequencing Platform"/>
            <consortium name="The Broad Institute Genome Sequencing Center for Infectious Disease"/>
            <person name="Cerqueira G."/>
            <person name="Feldgarden M."/>
            <person name="Courvalin P."/>
            <person name="Perichon B."/>
            <person name="Grillot-Courvalin C."/>
            <person name="Clermont D."/>
            <person name="Rocha E."/>
            <person name="Yoon E.-J."/>
            <person name="Nemec A."/>
            <person name="Walker B."/>
            <person name="Young S.K."/>
            <person name="Zeng Q."/>
            <person name="Gargeya S."/>
            <person name="Fitzgerald M."/>
            <person name="Haas B."/>
            <person name="Abouelleil A."/>
            <person name="Alvarado L."/>
            <person name="Arachchi H.M."/>
            <person name="Berlin A.M."/>
            <person name="Chapman S.B."/>
            <person name="Dewar J."/>
            <person name="Goldberg J."/>
            <person name="Griggs A."/>
            <person name="Gujja S."/>
            <person name="Hansen M."/>
            <person name="Howarth C."/>
            <person name="Imamovic A."/>
            <person name="Larimer J."/>
            <person name="McCowan C."/>
            <person name="Murphy C."/>
            <person name="Neiman D."/>
            <person name="Pearson M."/>
            <person name="Priest M."/>
            <person name="Roberts A."/>
            <person name="Saif S."/>
            <person name="Shea T."/>
            <person name="Sisk P."/>
            <person name="Sykes S."/>
            <person name="Wortman J."/>
            <person name="Nusbaum C."/>
            <person name="Birren B."/>
        </authorList>
    </citation>
    <scope>NUCLEOTIDE SEQUENCE [LARGE SCALE GENOMIC DNA]</scope>
    <source>
        <strain evidence="3 4">CIP 56.2</strain>
    </source>
</reference>
<feature type="region of interest" description="Disordered" evidence="1">
    <location>
        <begin position="202"/>
        <end position="232"/>
    </location>
</feature>
<evidence type="ECO:0000313" key="4">
    <source>
        <dbReference type="Proteomes" id="UP000013209"/>
    </source>
</evidence>
<evidence type="ECO:0000313" key="3">
    <source>
        <dbReference type="EMBL" id="ENV08273.1"/>
    </source>
</evidence>
<feature type="transmembrane region" description="Helical" evidence="2">
    <location>
        <begin position="380"/>
        <end position="401"/>
    </location>
</feature>
<gene>
    <name evidence="3" type="ORF">F966_03336</name>
</gene>
<dbReference type="STRING" id="1144672.F966_03336"/>
<feature type="compositionally biased region" description="Low complexity" evidence="1">
    <location>
        <begin position="208"/>
        <end position="220"/>
    </location>
</feature>
<feature type="compositionally biased region" description="Basic and acidic residues" evidence="1">
    <location>
        <begin position="153"/>
        <end position="162"/>
    </location>
</feature>
<keyword evidence="2" id="KW-0812">Transmembrane</keyword>
<accession>N8XLF9</accession>
<dbReference type="RefSeq" id="WP_004807153.1">
    <property type="nucleotide sequence ID" value="NZ_KB849440.1"/>
</dbReference>
<protein>
    <submittedName>
        <fullName evidence="3">Uncharacterized protein</fullName>
    </submittedName>
</protein>
<feature type="compositionally biased region" description="Low complexity" evidence="1">
    <location>
        <begin position="262"/>
        <end position="284"/>
    </location>
</feature>
<organism evidence="3 4">
    <name type="scientific">Acinetobacter higginsii</name>
    <dbReference type="NCBI Taxonomy" id="70347"/>
    <lineage>
        <taxon>Bacteria</taxon>
        <taxon>Pseudomonadati</taxon>
        <taxon>Pseudomonadota</taxon>
        <taxon>Gammaproteobacteria</taxon>
        <taxon>Moraxellales</taxon>
        <taxon>Moraxellaceae</taxon>
        <taxon>Acinetobacter</taxon>
    </lineage>
</organism>
<sequence>MRFFKYLVVLFASIFSINVYADYWKYNNYTSGSATSLCSSLVSITEFSPSAPFSHIDVKINPATPNNATCYHYNKNQTLTQLYTLTLVKEVCQLDKREDFKWWIDRDLPGAVCLRKCEYVKKAGEGQGCVDVDIEGVPGFGICGPVYGTGKECDKPDPDPKNQPKPPPPCKNSNGSDAYCDKPPEGCGQGYKEAMFNNKKICVKDSDNTPNPNDPNNNTNPPDPENPNACTKSYCPKPDDNKSCPDGYYSTTHNGSKICVKNNPNNPNNPNDPKGNPNDPNNNNGGDGSGNNGGDGGDGGAFCDGIGKALCDSIIDIKDFLTKEGDTSELEETTPTRELDLGQIQTDLFKASGQCPAPYTFRAPVVNHTFTVDISKLCDVLEIIGIFISIAAMIHGIAILVENS</sequence>
<dbReference type="NCBIfam" id="NF041109">
    <property type="entry name" value="VF_TspB_C_term"/>
    <property type="match status" value="1"/>
</dbReference>
<dbReference type="Proteomes" id="UP000013209">
    <property type="component" value="Unassembled WGS sequence"/>
</dbReference>
<feature type="region of interest" description="Disordered" evidence="1">
    <location>
        <begin position="153"/>
        <end position="175"/>
    </location>
</feature>
<keyword evidence="2" id="KW-1133">Transmembrane helix</keyword>
<dbReference type="AlphaFoldDB" id="N8XLF9"/>
<comment type="caution">
    <text evidence="3">The sequence shown here is derived from an EMBL/GenBank/DDBJ whole genome shotgun (WGS) entry which is preliminary data.</text>
</comment>
<dbReference type="PATRIC" id="fig|1144672.3.peg.3212"/>
<evidence type="ECO:0000256" key="2">
    <source>
        <dbReference type="SAM" id="Phobius"/>
    </source>
</evidence>